<keyword evidence="1" id="KW-0732">Signal</keyword>
<name>A0A2M4DKU8_ANODA</name>
<dbReference type="AlphaFoldDB" id="A0A2M4DKU8"/>
<evidence type="ECO:0000256" key="1">
    <source>
        <dbReference type="SAM" id="SignalP"/>
    </source>
</evidence>
<proteinExistence type="predicted"/>
<dbReference type="EMBL" id="GGFL01014004">
    <property type="protein sequence ID" value="MBW78182.1"/>
    <property type="molecule type" value="Transcribed_RNA"/>
</dbReference>
<organism evidence="2">
    <name type="scientific">Anopheles darlingi</name>
    <name type="common">Mosquito</name>
    <dbReference type="NCBI Taxonomy" id="43151"/>
    <lineage>
        <taxon>Eukaryota</taxon>
        <taxon>Metazoa</taxon>
        <taxon>Ecdysozoa</taxon>
        <taxon>Arthropoda</taxon>
        <taxon>Hexapoda</taxon>
        <taxon>Insecta</taxon>
        <taxon>Pterygota</taxon>
        <taxon>Neoptera</taxon>
        <taxon>Endopterygota</taxon>
        <taxon>Diptera</taxon>
        <taxon>Nematocera</taxon>
        <taxon>Culicoidea</taxon>
        <taxon>Culicidae</taxon>
        <taxon>Anophelinae</taxon>
        <taxon>Anopheles</taxon>
    </lineage>
</organism>
<accession>A0A2M4DKU8</accession>
<feature type="signal peptide" evidence="1">
    <location>
        <begin position="1"/>
        <end position="19"/>
    </location>
</feature>
<evidence type="ECO:0000313" key="2">
    <source>
        <dbReference type="EMBL" id="MBW78182.1"/>
    </source>
</evidence>
<protein>
    <submittedName>
        <fullName evidence="2">Putative secreted protein</fullName>
    </submittedName>
</protein>
<feature type="chain" id="PRO_5014941310" evidence="1">
    <location>
        <begin position="20"/>
        <end position="143"/>
    </location>
</feature>
<reference evidence="2" key="1">
    <citation type="submission" date="2018-01" db="EMBL/GenBank/DDBJ databases">
        <title>An insight into the sialome of Amazonian anophelines.</title>
        <authorList>
            <person name="Ribeiro J.M."/>
            <person name="Scarpassa V."/>
            <person name="Calvo E."/>
        </authorList>
    </citation>
    <scope>NUCLEOTIDE SEQUENCE</scope>
</reference>
<sequence>MCTIVIKLLLSCSLSCSLSRVILLKISNPSSPPPSPPFPPFLPYGPVCVSARQSVRHRGSFSRSFGKFCYSPHPFFPHFTVSRTFFPFDYSHIHQQHSDTHTDTHRPSSITIILLPLFSSSSMQPDGGSLCNGFTLSLSLSLV</sequence>